<dbReference type="InterPro" id="IPR001915">
    <property type="entry name" value="Peptidase_M48"/>
</dbReference>
<keyword evidence="1 6" id="KW-0645">Protease</keyword>
<evidence type="ECO:0000259" key="8">
    <source>
        <dbReference type="Pfam" id="PF01435"/>
    </source>
</evidence>
<evidence type="ECO:0000256" key="6">
    <source>
        <dbReference type="RuleBase" id="RU003983"/>
    </source>
</evidence>
<dbReference type="Gene3D" id="3.30.2010.10">
    <property type="entry name" value="Metalloproteases ('zincins'), catalytic domain"/>
    <property type="match status" value="1"/>
</dbReference>
<dbReference type="InterPro" id="IPR051156">
    <property type="entry name" value="Mito/Outer_Membr_Metalloprot"/>
</dbReference>
<comment type="cofactor">
    <cofactor evidence="6">
        <name>Zn(2+)</name>
        <dbReference type="ChEBI" id="CHEBI:29105"/>
    </cofactor>
    <text evidence="6">Binds 1 zinc ion per subunit.</text>
</comment>
<proteinExistence type="inferred from homology"/>
<dbReference type="PANTHER" id="PTHR22726">
    <property type="entry name" value="METALLOENDOPEPTIDASE OMA1"/>
    <property type="match status" value="1"/>
</dbReference>
<evidence type="ECO:0000313" key="10">
    <source>
        <dbReference type="Proteomes" id="UP000198851"/>
    </source>
</evidence>
<feature type="signal peptide" evidence="7">
    <location>
        <begin position="1"/>
        <end position="25"/>
    </location>
</feature>
<dbReference type="AlphaFoldDB" id="A0A1I4G6R0"/>
<dbReference type="CDD" id="cd07324">
    <property type="entry name" value="M48C_Oma1-like"/>
    <property type="match status" value="1"/>
</dbReference>
<accession>A0A1I4G6R0</accession>
<evidence type="ECO:0000256" key="1">
    <source>
        <dbReference type="ARBA" id="ARBA00022670"/>
    </source>
</evidence>
<dbReference type="PANTHER" id="PTHR22726:SF1">
    <property type="entry name" value="METALLOENDOPEPTIDASE OMA1, MITOCHONDRIAL"/>
    <property type="match status" value="1"/>
</dbReference>
<evidence type="ECO:0000256" key="2">
    <source>
        <dbReference type="ARBA" id="ARBA00022723"/>
    </source>
</evidence>
<gene>
    <name evidence="9" type="ORF">SAMN04488036_107171</name>
</gene>
<keyword evidence="5 6" id="KW-0482">Metalloprotease</keyword>
<keyword evidence="7" id="KW-0732">Signal</keyword>
<comment type="similarity">
    <text evidence="6">Belongs to the peptidase M48 family.</text>
</comment>
<evidence type="ECO:0000256" key="7">
    <source>
        <dbReference type="SAM" id="SignalP"/>
    </source>
</evidence>
<keyword evidence="4 6" id="KW-0862">Zinc</keyword>
<reference evidence="10" key="1">
    <citation type="submission" date="2016-10" db="EMBL/GenBank/DDBJ databases">
        <authorList>
            <person name="Varghese N."/>
            <person name="Submissions S."/>
        </authorList>
    </citation>
    <scope>NUCLEOTIDE SEQUENCE [LARGE SCALE GENOMIC DNA]</scope>
    <source>
        <strain evidence="10">DSM 28453</strain>
    </source>
</reference>
<dbReference type="GO" id="GO:0004222">
    <property type="term" value="F:metalloendopeptidase activity"/>
    <property type="evidence" value="ECO:0007669"/>
    <property type="project" value="InterPro"/>
</dbReference>
<dbReference type="STRING" id="1280847.SAMN04488036_107171"/>
<dbReference type="RefSeq" id="WP_244503645.1">
    <property type="nucleotide sequence ID" value="NZ_FOSZ01000007.1"/>
</dbReference>
<protein>
    <submittedName>
        <fullName evidence="9">Peptidase family M48</fullName>
    </submittedName>
</protein>
<feature type="chain" id="PRO_5011618683" evidence="7">
    <location>
        <begin position="26"/>
        <end position="240"/>
    </location>
</feature>
<keyword evidence="10" id="KW-1185">Reference proteome</keyword>
<dbReference type="GO" id="GO:0046872">
    <property type="term" value="F:metal ion binding"/>
    <property type="evidence" value="ECO:0007669"/>
    <property type="project" value="UniProtKB-KW"/>
</dbReference>
<dbReference type="Pfam" id="PF01435">
    <property type="entry name" value="Peptidase_M48"/>
    <property type="match status" value="1"/>
</dbReference>
<dbReference type="GO" id="GO:0016020">
    <property type="term" value="C:membrane"/>
    <property type="evidence" value="ECO:0007669"/>
    <property type="project" value="TreeGrafter"/>
</dbReference>
<feature type="domain" description="Peptidase M48" evidence="8">
    <location>
        <begin position="78"/>
        <end position="236"/>
    </location>
</feature>
<organism evidence="9 10">
    <name type="scientific">Shimia haliotis</name>
    <dbReference type="NCBI Taxonomy" id="1280847"/>
    <lineage>
        <taxon>Bacteria</taxon>
        <taxon>Pseudomonadati</taxon>
        <taxon>Pseudomonadota</taxon>
        <taxon>Alphaproteobacteria</taxon>
        <taxon>Rhodobacterales</taxon>
        <taxon>Roseobacteraceae</taxon>
    </lineage>
</organism>
<dbReference type="PROSITE" id="PS51257">
    <property type="entry name" value="PROKAR_LIPOPROTEIN"/>
    <property type="match status" value="1"/>
</dbReference>
<evidence type="ECO:0000256" key="4">
    <source>
        <dbReference type="ARBA" id="ARBA00022833"/>
    </source>
</evidence>
<dbReference type="Proteomes" id="UP000198851">
    <property type="component" value="Unassembled WGS sequence"/>
</dbReference>
<evidence type="ECO:0000313" key="9">
    <source>
        <dbReference type="EMBL" id="SFL24967.1"/>
    </source>
</evidence>
<keyword evidence="3 6" id="KW-0378">Hydrolase</keyword>
<dbReference type="GO" id="GO:0051603">
    <property type="term" value="P:proteolysis involved in protein catabolic process"/>
    <property type="evidence" value="ECO:0007669"/>
    <property type="project" value="TreeGrafter"/>
</dbReference>
<dbReference type="EMBL" id="FOSZ01000007">
    <property type="protein sequence ID" value="SFL24967.1"/>
    <property type="molecule type" value="Genomic_DNA"/>
</dbReference>
<keyword evidence="2" id="KW-0479">Metal-binding</keyword>
<sequence>MTIARIWWKKAGMLGALTLAGCVSTTSDPQPQTPTKTAAPAISLSQAKAKLAPISARMESVAERECRERTPQGYNCDFKISVDERPNLPANAYQTLDKNGRPLIVFTSALIAQTRNQDELAFVMGHEAAHHIAGHIAQSQNNAALGAILLGVAAAAAGADGSVVDLAVNTGAQVGSRVYSKNYELQADSLGTVITHKSGYDPVRGAAFFSRTPDPGNQFLGTHPPNAQRIQIVRETAAKL</sequence>
<evidence type="ECO:0000256" key="5">
    <source>
        <dbReference type="ARBA" id="ARBA00023049"/>
    </source>
</evidence>
<evidence type="ECO:0000256" key="3">
    <source>
        <dbReference type="ARBA" id="ARBA00022801"/>
    </source>
</evidence>
<name>A0A1I4G6R0_9RHOB</name>